<accession>A0A1R4IYS6</accession>
<dbReference type="AlphaFoldDB" id="A0A1R4IYS6"/>
<comment type="pathway">
    <text evidence="3 4">Sulfur metabolism; hydrogen sulfide biosynthesis; sulfite from sulfate.</text>
</comment>
<comment type="function">
    <text evidence="4">Catalyzes the formation of sulfite from adenosine 5'-phosphosulfate (APS) using thioredoxin as an electron donor.</text>
</comment>
<dbReference type="STRING" id="1255658.FM114_04545"/>
<dbReference type="CDD" id="cd23945">
    <property type="entry name" value="PAPS_reductase"/>
    <property type="match status" value="1"/>
</dbReference>
<dbReference type="EC" id="1.8.4.10" evidence="4"/>
<dbReference type="NCBIfam" id="NF002537">
    <property type="entry name" value="PRK02090.1"/>
    <property type="match status" value="1"/>
</dbReference>
<feature type="binding site" evidence="4">
    <location>
        <position position="235"/>
    </location>
    <ligand>
        <name>[4Fe-4S] cluster</name>
        <dbReference type="ChEBI" id="CHEBI:49883"/>
    </ligand>
</feature>
<dbReference type="HAMAP" id="MF_00063">
    <property type="entry name" value="CysH"/>
    <property type="match status" value="1"/>
</dbReference>
<organism evidence="6 7">
    <name type="scientific">Luteococcus japonicus LSP_Lj1</name>
    <dbReference type="NCBI Taxonomy" id="1255658"/>
    <lineage>
        <taxon>Bacteria</taxon>
        <taxon>Bacillati</taxon>
        <taxon>Actinomycetota</taxon>
        <taxon>Actinomycetes</taxon>
        <taxon>Propionibacteriales</taxon>
        <taxon>Propionibacteriaceae</taxon>
        <taxon>Luteococcus</taxon>
    </lineage>
</organism>
<dbReference type="EMBL" id="FUKQ01000017">
    <property type="protein sequence ID" value="SJN25010.1"/>
    <property type="molecule type" value="Genomic_DNA"/>
</dbReference>
<dbReference type="GO" id="GO:0070814">
    <property type="term" value="P:hydrogen sulfide biosynthetic process"/>
    <property type="evidence" value="ECO:0007669"/>
    <property type="project" value="UniProtKB-UniRule"/>
</dbReference>
<dbReference type="RefSeq" id="WP_094764001.1">
    <property type="nucleotide sequence ID" value="NZ_FUKQ01000017.1"/>
</dbReference>
<evidence type="ECO:0000313" key="7">
    <source>
        <dbReference type="Proteomes" id="UP000188342"/>
    </source>
</evidence>
<keyword evidence="4" id="KW-0408">Iron</keyword>
<dbReference type="GO" id="GO:0051539">
    <property type="term" value="F:4 iron, 4 sulfur cluster binding"/>
    <property type="evidence" value="ECO:0007669"/>
    <property type="project" value="UniProtKB-UniRule"/>
</dbReference>
<comment type="catalytic activity">
    <reaction evidence="4">
        <text>[thioredoxin]-disulfide + sulfite + AMP + 2 H(+) = adenosine 5'-phosphosulfate + [thioredoxin]-dithiol</text>
        <dbReference type="Rhea" id="RHEA:21976"/>
        <dbReference type="Rhea" id="RHEA-COMP:10698"/>
        <dbReference type="Rhea" id="RHEA-COMP:10700"/>
        <dbReference type="ChEBI" id="CHEBI:15378"/>
        <dbReference type="ChEBI" id="CHEBI:17359"/>
        <dbReference type="ChEBI" id="CHEBI:29950"/>
        <dbReference type="ChEBI" id="CHEBI:50058"/>
        <dbReference type="ChEBI" id="CHEBI:58243"/>
        <dbReference type="ChEBI" id="CHEBI:456215"/>
        <dbReference type="EC" id="1.8.4.10"/>
    </reaction>
</comment>
<feature type="binding site" evidence="4">
    <location>
        <position position="150"/>
    </location>
    <ligand>
        <name>[4Fe-4S] cluster</name>
        <dbReference type="ChEBI" id="CHEBI:49883"/>
    </ligand>
</feature>
<evidence type="ECO:0000313" key="6">
    <source>
        <dbReference type="EMBL" id="SJN25010.1"/>
    </source>
</evidence>
<comment type="similarity">
    <text evidence="1 4">Belongs to the PAPS reductase family. CysH subfamily.</text>
</comment>
<dbReference type="InterPro" id="IPR014729">
    <property type="entry name" value="Rossmann-like_a/b/a_fold"/>
</dbReference>
<dbReference type="PIRSF" id="PIRSF000857">
    <property type="entry name" value="PAPS_reductase"/>
    <property type="match status" value="1"/>
</dbReference>
<dbReference type="SUPFAM" id="SSF52402">
    <property type="entry name" value="Adenine nucleotide alpha hydrolases-like"/>
    <property type="match status" value="1"/>
</dbReference>
<keyword evidence="4" id="KW-0479">Metal-binding</keyword>
<evidence type="ECO:0000256" key="1">
    <source>
        <dbReference type="ARBA" id="ARBA00009732"/>
    </source>
</evidence>
<keyword evidence="7" id="KW-1185">Reference proteome</keyword>
<evidence type="ECO:0000259" key="5">
    <source>
        <dbReference type="Pfam" id="PF01507"/>
    </source>
</evidence>
<dbReference type="NCBIfam" id="TIGR00434">
    <property type="entry name" value="cysH"/>
    <property type="match status" value="1"/>
</dbReference>
<dbReference type="Proteomes" id="UP000188342">
    <property type="component" value="Unassembled WGS sequence"/>
</dbReference>
<gene>
    <name evidence="4" type="primary">cysH</name>
    <name evidence="6" type="ORF">FM114_04545</name>
</gene>
<dbReference type="InterPro" id="IPR002500">
    <property type="entry name" value="PAPS_reduct_dom"/>
</dbReference>
<dbReference type="Pfam" id="PF01507">
    <property type="entry name" value="PAPS_reduct"/>
    <property type="match status" value="1"/>
</dbReference>
<proteinExistence type="inferred from homology"/>
<dbReference type="GO" id="GO:0043866">
    <property type="term" value="F:adenylyl-sulfate reductase (thioredoxin) activity"/>
    <property type="evidence" value="ECO:0007669"/>
    <property type="project" value="UniProtKB-EC"/>
</dbReference>
<keyword evidence="4" id="KW-0963">Cytoplasm</keyword>
<keyword evidence="4" id="KW-0411">Iron-sulfur</keyword>
<dbReference type="GO" id="GO:0019379">
    <property type="term" value="P:sulfate assimilation, phosphoadenylyl sulfate reduction by phosphoadenylyl-sulfate reductase (thioredoxin)"/>
    <property type="evidence" value="ECO:0007669"/>
    <property type="project" value="UniProtKB-UniRule"/>
</dbReference>
<dbReference type="GO" id="GO:0046872">
    <property type="term" value="F:metal ion binding"/>
    <property type="evidence" value="ECO:0007669"/>
    <property type="project" value="UniProtKB-KW"/>
</dbReference>
<evidence type="ECO:0000256" key="4">
    <source>
        <dbReference type="HAMAP-Rule" id="MF_00063"/>
    </source>
</evidence>
<dbReference type="Gene3D" id="3.40.50.620">
    <property type="entry name" value="HUPs"/>
    <property type="match status" value="1"/>
</dbReference>
<dbReference type="OrthoDB" id="9794018at2"/>
<evidence type="ECO:0000256" key="2">
    <source>
        <dbReference type="ARBA" id="ARBA00023002"/>
    </source>
</evidence>
<dbReference type="PANTHER" id="PTHR46509:SF1">
    <property type="entry name" value="PHOSPHOADENOSINE PHOSPHOSULFATE REDUCTASE"/>
    <property type="match status" value="1"/>
</dbReference>
<comment type="cofactor">
    <cofactor evidence="4">
        <name>[4Fe-4S] cluster</name>
        <dbReference type="ChEBI" id="CHEBI:49883"/>
    </cofactor>
    <text evidence="4">Binds 1 [4Fe-4S] cluster per subunit.</text>
</comment>
<feature type="active site" description="Nucleophile; cysteine thiosulfonate intermediate" evidence="4">
    <location>
        <position position="258"/>
    </location>
</feature>
<dbReference type="GO" id="GO:0004604">
    <property type="term" value="F:phosphoadenylyl-sulfate reductase (thioredoxin) activity"/>
    <property type="evidence" value="ECO:0007669"/>
    <property type="project" value="UniProtKB-UniRule"/>
</dbReference>
<comment type="subcellular location">
    <subcellularLocation>
        <location evidence="4">Cytoplasm</location>
    </subcellularLocation>
</comment>
<feature type="domain" description="Phosphoadenosine phosphosulphate reductase" evidence="5">
    <location>
        <begin position="69"/>
        <end position="237"/>
    </location>
</feature>
<dbReference type="InterPro" id="IPR004511">
    <property type="entry name" value="PAPS/APS_Rdtase"/>
</dbReference>
<sequence length="262" mass="28728">MSLFSHVLSGVEIDLGDTPEPATPVVRERRERRSSAELQQLVEQAQQRFVDAPAEELLGWAAEEFGTELAVACSMAADTILPALVSQSVPGVDVLFLETGYHFPETLQTRDELARAWPVNIVEVLPRITVAEQDAQYGAKLHDRDPGACCGIRKVEPLARALRGYEAWVTGIRREDNALRANAQLVEWDQTHQMVKLNPIAAWSFDDVLDFATTHGVPVNPLLADGYPSIGCAPCTRRVAPGEDPRAGRWAGLAKTECGIHL</sequence>
<feature type="binding site" evidence="4">
    <location>
        <position position="232"/>
    </location>
    <ligand>
        <name>[4Fe-4S] cluster</name>
        <dbReference type="ChEBI" id="CHEBI:49883"/>
    </ligand>
</feature>
<keyword evidence="2 4" id="KW-0560">Oxidoreductase</keyword>
<evidence type="ECO:0000256" key="3">
    <source>
        <dbReference type="ARBA" id="ARBA00024327"/>
    </source>
</evidence>
<name>A0A1R4IYS6_9ACTN</name>
<protein>
    <recommendedName>
        <fullName evidence="4">Adenosine 5'-phosphosulfate reductase</fullName>
        <shortName evidence="4">APS reductase</shortName>
        <ecNumber evidence="4">1.8.4.10</ecNumber>
    </recommendedName>
    <alternativeName>
        <fullName evidence="4">5'-adenylylsulfate reductase</fullName>
    </alternativeName>
    <alternativeName>
        <fullName evidence="4">Thioredoxin-dependent 5'-adenylylsulfate reductase</fullName>
    </alternativeName>
</protein>
<feature type="binding site" evidence="4">
    <location>
        <position position="149"/>
    </location>
    <ligand>
        <name>[4Fe-4S] cluster</name>
        <dbReference type="ChEBI" id="CHEBI:49883"/>
    </ligand>
</feature>
<reference evidence="6 7" key="1">
    <citation type="submission" date="2017-02" db="EMBL/GenBank/DDBJ databases">
        <authorList>
            <person name="Peterson S.W."/>
        </authorList>
    </citation>
    <scope>NUCLEOTIDE SEQUENCE [LARGE SCALE GENOMIC DNA]</scope>
    <source>
        <strain evidence="6 7">LSP_Lj1</strain>
    </source>
</reference>
<dbReference type="PANTHER" id="PTHR46509">
    <property type="entry name" value="PHOSPHOADENOSINE PHOSPHOSULFATE REDUCTASE"/>
    <property type="match status" value="1"/>
</dbReference>
<dbReference type="GO" id="GO:0005737">
    <property type="term" value="C:cytoplasm"/>
    <property type="evidence" value="ECO:0007669"/>
    <property type="project" value="UniProtKB-SubCell"/>
</dbReference>